<feature type="transmembrane region" description="Helical" evidence="8">
    <location>
        <begin position="99"/>
        <end position="120"/>
    </location>
</feature>
<dbReference type="InterPro" id="IPR020846">
    <property type="entry name" value="MFS_dom"/>
</dbReference>
<keyword evidence="11" id="KW-1185">Reference proteome</keyword>
<evidence type="ECO:0000259" key="9">
    <source>
        <dbReference type="PROSITE" id="PS50850"/>
    </source>
</evidence>
<dbReference type="InterPro" id="IPR004812">
    <property type="entry name" value="Efflux_drug-R_Bcr/CmlA"/>
</dbReference>
<dbReference type="EMBL" id="QKYU01000027">
    <property type="protein sequence ID" value="PZW39824.1"/>
    <property type="molecule type" value="Genomic_DNA"/>
</dbReference>
<feature type="domain" description="Major facilitator superfamily (MFS) profile" evidence="9">
    <location>
        <begin position="8"/>
        <end position="389"/>
    </location>
</feature>
<reference evidence="10 11" key="1">
    <citation type="submission" date="2018-06" db="EMBL/GenBank/DDBJ databases">
        <title>Genomic Encyclopedia of Archaeal and Bacterial Type Strains, Phase II (KMG-II): from individual species to whole genera.</title>
        <authorList>
            <person name="Goeker M."/>
        </authorList>
    </citation>
    <scope>NUCLEOTIDE SEQUENCE [LARGE SCALE GENOMIC DNA]</scope>
    <source>
        <strain evidence="10 11">DSM 24525</strain>
    </source>
</reference>
<evidence type="ECO:0000256" key="5">
    <source>
        <dbReference type="ARBA" id="ARBA00022692"/>
    </source>
</evidence>
<dbReference type="InterPro" id="IPR011701">
    <property type="entry name" value="MFS"/>
</dbReference>
<feature type="transmembrane region" description="Helical" evidence="8">
    <location>
        <begin position="163"/>
        <end position="182"/>
    </location>
</feature>
<feature type="transmembrane region" description="Helical" evidence="8">
    <location>
        <begin position="364"/>
        <end position="385"/>
    </location>
</feature>
<dbReference type="Proteomes" id="UP000249688">
    <property type="component" value="Unassembled WGS sequence"/>
</dbReference>
<dbReference type="CDD" id="cd17320">
    <property type="entry name" value="MFS_MdfA_MDR_like"/>
    <property type="match status" value="1"/>
</dbReference>
<feature type="transmembrane region" description="Helical" evidence="8">
    <location>
        <begin position="74"/>
        <end position="93"/>
    </location>
</feature>
<evidence type="ECO:0000256" key="3">
    <source>
        <dbReference type="ARBA" id="ARBA00022448"/>
    </source>
</evidence>
<dbReference type="SUPFAM" id="SSF103473">
    <property type="entry name" value="MFS general substrate transporter"/>
    <property type="match status" value="1"/>
</dbReference>
<evidence type="ECO:0000256" key="7">
    <source>
        <dbReference type="ARBA" id="ARBA00023136"/>
    </source>
</evidence>
<dbReference type="PANTHER" id="PTHR23502">
    <property type="entry name" value="MAJOR FACILITATOR SUPERFAMILY"/>
    <property type="match status" value="1"/>
</dbReference>
<accession>A0A2W7HZA3</accession>
<feature type="transmembrane region" description="Helical" evidence="8">
    <location>
        <begin position="203"/>
        <end position="233"/>
    </location>
</feature>
<proteinExistence type="inferred from homology"/>
<dbReference type="PROSITE" id="PS50850">
    <property type="entry name" value="MFS"/>
    <property type="match status" value="1"/>
</dbReference>
<protein>
    <recommendedName>
        <fullName evidence="8">Bcr/CflA family efflux transporter</fullName>
    </recommendedName>
</protein>
<evidence type="ECO:0000256" key="2">
    <source>
        <dbReference type="ARBA" id="ARBA00006236"/>
    </source>
</evidence>
<dbReference type="NCBIfam" id="TIGR00710">
    <property type="entry name" value="efflux_Bcr_CflA"/>
    <property type="match status" value="1"/>
</dbReference>
<evidence type="ECO:0000313" key="10">
    <source>
        <dbReference type="EMBL" id="PZW39824.1"/>
    </source>
</evidence>
<comment type="subcellular location">
    <subcellularLocation>
        <location evidence="8">Cell inner membrane</location>
        <topology evidence="8">Multi-pass membrane protein</topology>
    </subcellularLocation>
    <subcellularLocation>
        <location evidence="1">Cell membrane</location>
        <topology evidence="1">Multi-pass membrane protein</topology>
    </subcellularLocation>
</comment>
<dbReference type="Pfam" id="PF07690">
    <property type="entry name" value="MFS_1"/>
    <property type="match status" value="1"/>
</dbReference>
<gene>
    <name evidence="10" type="ORF">C8P66_12727</name>
</gene>
<dbReference type="InterPro" id="IPR036259">
    <property type="entry name" value="MFS_trans_sf"/>
</dbReference>
<sequence length="400" mass="40596">MSAVRRAPLWLLALITFSGTLAMHMFVPALPLAAVELDASPGAMQLTISIYIFGLAVGQLVYGPFSDRFGRRPVLVVGLCLYTVSGLASALAPSVDFLIVARLFQALGGCAGLVLGRAMVRDGAAPADAARRLALMNLMVTLGPGLAPLVGGALANLTGWRSIFYILCGLGVTNLLFAWRMLPETSGGAGQTAASVFRAYRGLFASPAFLGYSVIGGCATTAMFAFVSAAPFIFVNQLGRPPAEVGVYIAVTVGGVWLGSLAASRLAGRVPMDRLLVGASRICVCGAVVFLASVLAGYLSLPVVMGSMLVFTFGAGIAAPAALTEAIGVNPHAVGSASGVYGFIQMAVGAICTTLASLGGNPALAAAAVLVGAGVVGQVALRVALRARRGAKPSPTPPQS</sequence>
<dbReference type="AlphaFoldDB" id="A0A2W7HZA3"/>
<feature type="transmembrane region" description="Helical" evidence="8">
    <location>
        <begin position="305"/>
        <end position="327"/>
    </location>
</feature>
<keyword evidence="7 8" id="KW-0472">Membrane</keyword>
<keyword evidence="6 8" id="KW-1133">Transmembrane helix</keyword>
<feature type="transmembrane region" description="Helical" evidence="8">
    <location>
        <begin position="275"/>
        <end position="299"/>
    </location>
</feature>
<feature type="transmembrane region" description="Helical" evidence="8">
    <location>
        <begin position="339"/>
        <end position="358"/>
    </location>
</feature>
<dbReference type="GO" id="GO:1990961">
    <property type="term" value="P:xenobiotic detoxification by transmembrane export across the plasma membrane"/>
    <property type="evidence" value="ECO:0007669"/>
    <property type="project" value="InterPro"/>
</dbReference>
<evidence type="ECO:0000313" key="11">
    <source>
        <dbReference type="Proteomes" id="UP000249688"/>
    </source>
</evidence>
<keyword evidence="3 8" id="KW-0813">Transport</keyword>
<keyword evidence="4" id="KW-1003">Cell membrane</keyword>
<evidence type="ECO:0000256" key="6">
    <source>
        <dbReference type="ARBA" id="ARBA00022989"/>
    </source>
</evidence>
<name>A0A2W7HZA3_9PROT</name>
<evidence type="ECO:0000256" key="8">
    <source>
        <dbReference type="RuleBase" id="RU365088"/>
    </source>
</evidence>
<keyword evidence="8" id="KW-0997">Cell inner membrane</keyword>
<dbReference type="GO" id="GO:0005886">
    <property type="term" value="C:plasma membrane"/>
    <property type="evidence" value="ECO:0007669"/>
    <property type="project" value="UniProtKB-SubCell"/>
</dbReference>
<comment type="similarity">
    <text evidence="2 8">Belongs to the major facilitator superfamily. Bcr/CmlA family.</text>
</comment>
<dbReference type="OrthoDB" id="9800416at2"/>
<dbReference type="GO" id="GO:0042910">
    <property type="term" value="F:xenobiotic transmembrane transporter activity"/>
    <property type="evidence" value="ECO:0007669"/>
    <property type="project" value="InterPro"/>
</dbReference>
<organism evidence="10 11">
    <name type="scientific">Humitalea rosea</name>
    <dbReference type="NCBI Taxonomy" id="990373"/>
    <lineage>
        <taxon>Bacteria</taxon>
        <taxon>Pseudomonadati</taxon>
        <taxon>Pseudomonadota</taxon>
        <taxon>Alphaproteobacteria</taxon>
        <taxon>Acetobacterales</taxon>
        <taxon>Roseomonadaceae</taxon>
        <taxon>Humitalea</taxon>
    </lineage>
</organism>
<comment type="caution">
    <text evidence="10">The sequence shown here is derived from an EMBL/GenBank/DDBJ whole genome shotgun (WGS) entry which is preliminary data.</text>
</comment>
<dbReference type="RefSeq" id="WP_111399937.1">
    <property type="nucleotide sequence ID" value="NZ_QKYU01000027.1"/>
</dbReference>
<keyword evidence="5 8" id="KW-0812">Transmembrane</keyword>
<dbReference type="PANTHER" id="PTHR23502:SF132">
    <property type="entry name" value="POLYAMINE TRANSPORTER 2-RELATED"/>
    <property type="match status" value="1"/>
</dbReference>
<feature type="transmembrane region" description="Helical" evidence="8">
    <location>
        <begin position="43"/>
        <end position="62"/>
    </location>
</feature>
<evidence type="ECO:0000256" key="4">
    <source>
        <dbReference type="ARBA" id="ARBA00022475"/>
    </source>
</evidence>
<dbReference type="Gene3D" id="1.20.1720.10">
    <property type="entry name" value="Multidrug resistance protein D"/>
    <property type="match status" value="1"/>
</dbReference>
<feature type="transmembrane region" description="Helical" evidence="8">
    <location>
        <begin position="245"/>
        <end position="263"/>
    </location>
</feature>
<comment type="caution">
    <text evidence="8">Lacks conserved residue(s) required for the propagation of feature annotation.</text>
</comment>
<evidence type="ECO:0000256" key="1">
    <source>
        <dbReference type="ARBA" id="ARBA00004651"/>
    </source>
</evidence>
<feature type="transmembrane region" description="Helical" evidence="8">
    <location>
        <begin position="132"/>
        <end position="157"/>
    </location>
</feature>